<dbReference type="Proteomes" id="UP000681075">
    <property type="component" value="Unassembled WGS sequence"/>
</dbReference>
<evidence type="ECO:0000313" key="1">
    <source>
        <dbReference type="EMBL" id="GIL39076.1"/>
    </source>
</evidence>
<comment type="caution">
    <text evidence="1">The sequence shown here is derived from an EMBL/GenBank/DDBJ whole genome shotgun (WGS) entry which is preliminary data.</text>
</comment>
<protein>
    <submittedName>
        <fullName evidence="1">Uncharacterized protein</fullName>
    </submittedName>
</protein>
<name>A0A8S8XCX5_9PROT</name>
<dbReference type="AlphaFoldDB" id="A0A8S8XCX5"/>
<proteinExistence type="predicted"/>
<reference evidence="1" key="1">
    <citation type="submission" date="2021-02" db="EMBL/GenBank/DDBJ databases">
        <title>Genome sequence of Rhodospirillales sp. strain TMPK1 isolated from soil.</title>
        <authorList>
            <person name="Nakai R."/>
            <person name="Kusada H."/>
            <person name="Tamaki H."/>
        </authorList>
    </citation>
    <scope>NUCLEOTIDE SEQUENCE</scope>
    <source>
        <strain evidence="1">TMPK1</strain>
    </source>
</reference>
<dbReference type="RefSeq" id="WP_420242175.1">
    <property type="nucleotide sequence ID" value="NZ_BOPV01000001.1"/>
</dbReference>
<dbReference type="EMBL" id="BOPV01000001">
    <property type="protein sequence ID" value="GIL39076.1"/>
    <property type="molecule type" value="Genomic_DNA"/>
</dbReference>
<accession>A0A8S8XCX5</accession>
<evidence type="ECO:0000313" key="2">
    <source>
        <dbReference type="Proteomes" id="UP000681075"/>
    </source>
</evidence>
<sequence>MAEQQETRATLGTSSRILNCAQVSHDIEQRERRKAPELLLFKSRIFNESVFIKDRPPVGLAFEGTVESRERRRTVATKIFMPYDPDRPAAGGRTVFYGTPQLTKAMA</sequence>
<gene>
    <name evidence="1" type="ORF">TMPK1_13130</name>
</gene>
<organism evidence="1 2">
    <name type="scientific">Roseiterribacter gracilis</name>
    <dbReference type="NCBI Taxonomy" id="2812848"/>
    <lineage>
        <taxon>Bacteria</taxon>
        <taxon>Pseudomonadati</taxon>
        <taxon>Pseudomonadota</taxon>
        <taxon>Alphaproteobacteria</taxon>
        <taxon>Rhodospirillales</taxon>
        <taxon>Roseiterribacteraceae</taxon>
        <taxon>Roseiterribacter</taxon>
    </lineage>
</organism>
<keyword evidence="2" id="KW-1185">Reference proteome</keyword>